<sequence>MYATRPRLGTHLAALALSLAAAGSVLTATASPAQAASGPATSGPATSSPAHTGRHAPAVECRGQGVDPDARVRYRSEVMIDAPLSTVFKTQTDVEQWPSWQDAVLTSERLDSGPLRTGSSFTWTTPVPATPSTPATTLEITSTVQNLQRNHCVRWTGPADGEGIHIDEGTHVWTFTKVKGGVLVRTEETWTGAQAEADVPASTEALGAGLEIWLKDLKATAEARAAG</sequence>
<gene>
    <name evidence="3" type="ORF">GCM10017557_43890</name>
</gene>
<evidence type="ECO:0000313" key="4">
    <source>
        <dbReference type="Proteomes" id="UP000516444"/>
    </source>
</evidence>
<dbReference type="SUPFAM" id="SSF55961">
    <property type="entry name" value="Bet v1-like"/>
    <property type="match status" value="1"/>
</dbReference>
<evidence type="ECO:0000256" key="2">
    <source>
        <dbReference type="SAM" id="SignalP"/>
    </source>
</evidence>
<organism evidence="3 4">
    <name type="scientific">Streptomyces aurantiacus</name>
    <dbReference type="NCBI Taxonomy" id="47760"/>
    <lineage>
        <taxon>Bacteria</taxon>
        <taxon>Bacillati</taxon>
        <taxon>Actinomycetota</taxon>
        <taxon>Actinomycetes</taxon>
        <taxon>Kitasatosporales</taxon>
        <taxon>Streptomycetaceae</taxon>
        <taxon>Streptomyces</taxon>
        <taxon>Streptomyces aurantiacus group</taxon>
    </lineage>
</organism>
<evidence type="ECO:0008006" key="5">
    <source>
        <dbReference type="Google" id="ProtNLM"/>
    </source>
</evidence>
<feature type="region of interest" description="Disordered" evidence="1">
    <location>
        <begin position="34"/>
        <end position="64"/>
    </location>
</feature>
<dbReference type="RefSeq" id="WP_190851649.1">
    <property type="nucleotide sequence ID" value="NZ_AP023440.1"/>
</dbReference>
<evidence type="ECO:0000256" key="1">
    <source>
        <dbReference type="SAM" id="MobiDB-lite"/>
    </source>
</evidence>
<keyword evidence="2" id="KW-0732">Signal</keyword>
<proteinExistence type="predicted"/>
<protein>
    <recommendedName>
        <fullName evidence="5">Polyketide cyclase /reductase</fullName>
    </recommendedName>
</protein>
<dbReference type="Pfam" id="PF10604">
    <property type="entry name" value="Polyketide_cyc2"/>
    <property type="match status" value="1"/>
</dbReference>
<feature type="chain" id="PRO_5029007721" description="Polyketide cyclase /reductase" evidence="2">
    <location>
        <begin position="36"/>
        <end position="227"/>
    </location>
</feature>
<dbReference type="InterPro" id="IPR023393">
    <property type="entry name" value="START-like_dom_sf"/>
</dbReference>
<dbReference type="KEGG" id="sgm:GCM10017557_43890"/>
<keyword evidence="4" id="KW-1185">Reference proteome</keyword>
<evidence type="ECO:0000313" key="3">
    <source>
        <dbReference type="EMBL" id="BCL29530.1"/>
    </source>
</evidence>
<feature type="compositionally biased region" description="Polar residues" evidence="1">
    <location>
        <begin position="39"/>
        <end position="50"/>
    </location>
</feature>
<dbReference type="AlphaFoldDB" id="A0A7G1P6R3"/>
<dbReference type="Gene3D" id="3.30.530.20">
    <property type="match status" value="1"/>
</dbReference>
<feature type="signal peptide" evidence="2">
    <location>
        <begin position="1"/>
        <end position="35"/>
    </location>
</feature>
<dbReference type="EMBL" id="AP023440">
    <property type="protein sequence ID" value="BCL29530.1"/>
    <property type="molecule type" value="Genomic_DNA"/>
</dbReference>
<accession>A0A7G1P6R3</accession>
<dbReference type="InterPro" id="IPR019587">
    <property type="entry name" value="Polyketide_cyclase/dehydratase"/>
</dbReference>
<reference evidence="3 4" key="1">
    <citation type="journal article" date="2014" name="Int. J. Syst. Evol. Microbiol.">
        <title>Complete genome sequence of Corynebacterium casei LMG S-19264T (=DSM 44701T), isolated from a smear-ripened cheese.</title>
        <authorList>
            <consortium name="US DOE Joint Genome Institute (JGI-PGF)"/>
            <person name="Walter F."/>
            <person name="Albersmeier A."/>
            <person name="Kalinowski J."/>
            <person name="Ruckert C."/>
        </authorList>
    </citation>
    <scope>NUCLEOTIDE SEQUENCE [LARGE SCALE GENOMIC DNA]</scope>
    <source>
        <strain evidence="3 4">JCM 4677</strain>
    </source>
</reference>
<dbReference type="Proteomes" id="UP000516444">
    <property type="component" value="Chromosome"/>
</dbReference>
<name>A0A7G1P6R3_9ACTN</name>